<sequence length="291" mass="33415">MSSWFQNILNIKFPPNYFFLRPGMGAMIVGAVSYLFVLIYRPMGTQASLYFGYELTMALYCLAVVFIVYLSIRFLRLFPFFKNLSRWTLVKELSGTFLILMFTGVGVFFTGFIIEDSSVSRWNFPTFVDSVARTMVVGIVPFGILFLKNVQLLLPGQRVVLSEAMPRSVSSGEDETEIHSSLKKEHLKFNLSEFLYAESEGNYVAFHIISDNKVVKKLIRNSINNIQWQLEKYPHFFRSHRGFIVNLNRIKKHQGNSSGYRLFLDGTDVVVPVSRQNAEKFESLMALKSKS</sequence>
<evidence type="ECO:0000313" key="4">
    <source>
        <dbReference type="Proteomes" id="UP000191055"/>
    </source>
</evidence>
<feature type="domain" description="HTH LytTR-type" evidence="2">
    <location>
        <begin position="231"/>
        <end position="287"/>
    </location>
</feature>
<reference evidence="3 4" key="1">
    <citation type="submission" date="2017-02" db="EMBL/GenBank/DDBJ databases">
        <authorList>
            <person name="Peterson S.W."/>
        </authorList>
    </citation>
    <scope>NUCLEOTIDE SEQUENCE [LARGE SCALE GENOMIC DNA]</scope>
    <source>
        <strain evidence="3 4">DSM 24412</strain>
    </source>
</reference>
<feature type="transmembrane region" description="Helical" evidence="1">
    <location>
        <begin position="51"/>
        <end position="72"/>
    </location>
</feature>
<gene>
    <name evidence="3" type="ORF">SAMN03080601_02897</name>
</gene>
<evidence type="ECO:0000256" key="1">
    <source>
        <dbReference type="SAM" id="Phobius"/>
    </source>
</evidence>
<evidence type="ECO:0000313" key="3">
    <source>
        <dbReference type="EMBL" id="SKC23618.1"/>
    </source>
</evidence>
<dbReference type="AlphaFoldDB" id="A0A1T5HSD8"/>
<feature type="transmembrane region" description="Helical" evidence="1">
    <location>
        <begin position="93"/>
        <end position="114"/>
    </location>
</feature>
<keyword evidence="1" id="KW-0472">Membrane</keyword>
<dbReference type="PROSITE" id="PS50930">
    <property type="entry name" value="HTH_LYTTR"/>
    <property type="match status" value="1"/>
</dbReference>
<name>A0A1T5HSD8_9BACT</name>
<dbReference type="Gene3D" id="2.40.50.1020">
    <property type="entry name" value="LytTr DNA-binding domain"/>
    <property type="match status" value="1"/>
</dbReference>
<keyword evidence="1" id="KW-0812">Transmembrane</keyword>
<dbReference type="Pfam" id="PF04397">
    <property type="entry name" value="LytTR"/>
    <property type="match status" value="1"/>
</dbReference>
<keyword evidence="4" id="KW-1185">Reference proteome</keyword>
<accession>A0A1T5HSD8</accession>
<dbReference type="RefSeq" id="WP_079558583.1">
    <property type="nucleotide sequence ID" value="NZ_CP021904.1"/>
</dbReference>
<dbReference type="InterPro" id="IPR007492">
    <property type="entry name" value="LytTR_DNA-bd_dom"/>
</dbReference>
<dbReference type="EMBL" id="FUYV01000019">
    <property type="protein sequence ID" value="SKC23618.1"/>
    <property type="molecule type" value="Genomic_DNA"/>
</dbReference>
<organism evidence="3 4">
    <name type="scientific">Alkalitalea saponilacus</name>
    <dbReference type="NCBI Taxonomy" id="889453"/>
    <lineage>
        <taxon>Bacteria</taxon>
        <taxon>Pseudomonadati</taxon>
        <taxon>Bacteroidota</taxon>
        <taxon>Bacteroidia</taxon>
        <taxon>Marinilabiliales</taxon>
        <taxon>Marinilabiliaceae</taxon>
        <taxon>Alkalitalea</taxon>
    </lineage>
</organism>
<dbReference type="GO" id="GO:0003677">
    <property type="term" value="F:DNA binding"/>
    <property type="evidence" value="ECO:0007669"/>
    <property type="project" value="InterPro"/>
</dbReference>
<dbReference type="KEGG" id="asx:CDL62_00250"/>
<dbReference type="SMART" id="SM00850">
    <property type="entry name" value="LytTR"/>
    <property type="match status" value="1"/>
</dbReference>
<proteinExistence type="predicted"/>
<keyword evidence="1" id="KW-1133">Transmembrane helix</keyword>
<feature type="transmembrane region" description="Helical" evidence="1">
    <location>
        <begin position="18"/>
        <end position="39"/>
    </location>
</feature>
<dbReference type="STRING" id="889453.SAMN03080601_02897"/>
<evidence type="ECO:0000259" key="2">
    <source>
        <dbReference type="PROSITE" id="PS50930"/>
    </source>
</evidence>
<dbReference type="OrthoDB" id="1118393at2"/>
<dbReference type="Proteomes" id="UP000191055">
    <property type="component" value="Unassembled WGS sequence"/>
</dbReference>
<protein>
    <submittedName>
        <fullName evidence="3">Transcriptional regulator, LytTR family</fullName>
    </submittedName>
</protein>
<feature type="transmembrane region" description="Helical" evidence="1">
    <location>
        <begin position="126"/>
        <end position="147"/>
    </location>
</feature>